<sequence>MKFTNKMIPQLILSIGLIFMTSCNDSTSNIAEQDTVPEVPPANSMAMDLSIFDSSGSNSGTTDNQENYQEAAQTISDIQAMMNRNINPSLDLLKQADTTEAEQLNSTKWEWKFTNDEQEGRLIYEVRLVAERESNDEVKWDIFLSSSVLQNEKHFISGTSNKEVTEGVWTYHGFGRAGQPSQELAELDWQMTQNQDIEVEFTIVADNSFSGSKVNYNTEGSTRVIKLNNVNSEGVVTIEFNKDTNAGYIKSPDYNNGEKACWDSDFNNIDCSEI</sequence>
<evidence type="ECO:0000313" key="2">
    <source>
        <dbReference type="Proteomes" id="UP000218831"/>
    </source>
</evidence>
<organism evidence="1 2">
    <name type="scientific">Fodinibius salipaludis</name>
    <dbReference type="NCBI Taxonomy" id="2032627"/>
    <lineage>
        <taxon>Bacteria</taxon>
        <taxon>Pseudomonadati</taxon>
        <taxon>Balneolota</taxon>
        <taxon>Balneolia</taxon>
        <taxon>Balneolales</taxon>
        <taxon>Balneolaceae</taxon>
        <taxon>Fodinibius</taxon>
    </lineage>
</organism>
<reference evidence="1 2" key="1">
    <citation type="submission" date="2017-08" db="EMBL/GenBank/DDBJ databases">
        <title>Aliifodinibius alkalisoli sp. nov., isolated from saline alkaline soil.</title>
        <authorList>
            <person name="Liu D."/>
            <person name="Zhang G."/>
        </authorList>
    </citation>
    <scope>NUCLEOTIDE SEQUENCE [LARGE SCALE GENOMIC DNA]</scope>
    <source>
        <strain evidence="1 2">WN023</strain>
    </source>
</reference>
<dbReference type="AlphaFoldDB" id="A0A2A2G871"/>
<dbReference type="RefSeq" id="WP_095607479.1">
    <property type="nucleotide sequence ID" value="NZ_NSKE01000011.1"/>
</dbReference>
<keyword evidence="2" id="KW-1185">Reference proteome</keyword>
<name>A0A2A2G871_9BACT</name>
<evidence type="ECO:0008006" key="3">
    <source>
        <dbReference type="Google" id="ProtNLM"/>
    </source>
</evidence>
<gene>
    <name evidence="1" type="ORF">CK503_14160</name>
</gene>
<dbReference type="OrthoDB" id="835047at2"/>
<accession>A0A2A2G871</accession>
<evidence type="ECO:0000313" key="1">
    <source>
        <dbReference type="EMBL" id="PAU93059.1"/>
    </source>
</evidence>
<dbReference type="PROSITE" id="PS51257">
    <property type="entry name" value="PROKAR_LIPOPROTEIN"/>
    <property type="match status" value="1"/>
</dbReference>
<dbReference type="EMBL" id="NSKE01000011">
    <property type="protein sequence ID" value="PAU93059.1"/>
    <property type="molecule type" value="Genomic_DNA"/>
</dbReference>
<protein>
    <recommendedName>
        <fullName evidence="3">Lipoprotein</fullName>
    </recommendedName>
</protein>
<comment type="caution">
    <text evidence="1">The sequence shown here is derived from an EMBL/GenBank/DDBJ whole genome shotgun (WGS) entry which is preliminary data.</text>
</comment>
<proteinExistence type="predicted"/>
<dbReference type="Proteomes" id="UP000218831">
    <property type="component" value="Unassembled WGS sequence"/>
</dbReference>